<name>A0ABQ9EPJ5_TEGGR</name>
<evidence type="ECO:0000256" key="4">
    <source>
        <dbReference type="ARBA" id="ARBA00023136"/>
    </source>
</evidence>
<feature type="transmembrane region" description="Helical" evidence="5">
    <location>
        <begin position="9"/>
        <end position="28"/>
    </location>
</feature>
<dbReference type="InterPro" id="IPR004031">
    <property type="entry name" value="PMP22/EMP/MP20/Claudin"/>
</dbReference>
<proteinExistence type="predicted"/>
<dbReference type="Proteomes" id="UP001217089">
    <property type="component" value="Unassembled WGS sequence"/>
</dbReference>
<sequence>MLVHLNTPTLYNVLALVAYALNLLFHVISYGTNDWCHFTLHGRRVKLGLWQGCILDQSRDSWDCSDSVFGEDIFMSGSDWHIGARVLMTISLIVLFLMEFALIGYACIRRLQPYRDRLSGIAMGMAFGLGGCTSVSVLLYGVEAAKHGASLSSSYVLAIFSLIFSVLVLVFITLERKGWVIPSKEEILSMCICSSLSEYYDNFDRSVDKTKENQYEIEETFSNYSKSTLEHWLSSVSGADGISVSSYAESRQNTSEFSGSTEVLNYSQLTSISLSSLESRV</sequence>
<evidence type="ECO:0000313" key="6">
    <source>
        <dbReference type="EMBL" id="KAJ8305325.1"/>
    </source>
</evidence>
<evidence type="ECO:0000256" key="2">
    <source>
        <dbReference type="ARBA" id="ARBA00022692"/>
    </source>
</evidence>
<gene>
    <name evidence="6" type="ORF">KUTeg_015870</name>
</gene>
<feature type="transmembrane region" description="Helical" evidence="5">
    <location>
        <begin position="154"/>
        <end position="174"/>
    </location>
</feature>
<feature type="transmembrane region" description="Helical" evidence="5">
    <location>
        <begin position="120"/>
        <end position="142"/>
    </location>
</feature>
<keyword evidence="3 5" id="KW-1133">Transmembrane helix</keyword>
<accession>A0ABQ9EPJ5</accession>
<evidence type="ECO:0000313" key="7">
    <source>
        <dbReference type="Proteomes" id="UP001217089"/>
    </source>
</evidence>
<keyword evidence="7" id="KW-1185">Reference proteome</keyword>
<reference evidence="6 7" key="1">
    <citation type="submission" date="2022-12" db="EMBL/GenBank/DDBJ databases">
        <title>Chromosome-level genome of Tegillarca granosa.</title>
        <authorList>
            <person name="Kim J."/>
        </authorList>
    </citation>
    <scope>NUCLEOTIDE SEQUENCE [LARGE SCALE GENOMIC DNA]</scope>
    <source>
        <strain evidence="6">Teg-2019</strain>
        <tissue evidence="6">Adductor muscle</tissue>
    </source>
</reference>
<organism evidence="6 7">
    <name type="scientific">Tegillarca granosa</name>
    <name type="common">Malaysian cockle</name>
    <name type="synonym">Anadara granosa</name>
    <dbReference type="NCBI Taxonomy" id="220873"/>
    <lineage>
        <taxon>Eukaryota</taxon>
        <taxon>Metazoa</taxon>
        <taxon>Spiralia</taxon>
        <taxon>Lophotrochozoa</taxon>
        <taxon>Mollusca</taxon>
        <taxon>Bivalvia</taxon>
        <taxon>Autobranchia</taxon>
        <taxon>Pteriomorphia</taxon>
        <taxon>Arcoida</taxon>
        <taxon>Arcoidea</taxon>
        <taxon>Arcidae</taxon>
        <taxon>Tegillarca</taxon>
    </lineage>
</organism>
<dbReference type="Gene3D" id="1.20.140.150">
    <property type="match status" value="1"/>
</dbReference>
<evidence type="ECO:0000256" key="5">
    <source>
        <dbReference type="SAM" id="Phobius"/>
    </source>
</evidence>
<comment type="subcellular location">
    <subcellularLocation>
        <location evidence="1">Membrane</location>
        <topology evidence="1">Multi-pass membrane protein</topology>
    </subcellularLocation>
</comment>
<keyword evidence="4 5" id="KW-0472">Membrane</keyword>
<comment type="caution">
    <text evidence="6">The sequence shown here is derived from an EMBL/GenBank/DDBJ whole genome shotgun (WGS) entry which is preliminary data.</text>
</comment>
<evidence type="ECO:0000256" key="1">
    <source>
        <dbReference type="ARBA" id="ARBA00004141"/>
    </source>
</evidence>
<evidence type="ECO:0000256" key="3">
    <source>
        <dbReference type="ARBA" id="ARBA00022989"/>
    </source>
</evidence>
<protein>
    <submittedName>
        <fullName evidence="6">Uncharacterized protein</fullName>
    </submittedName>
</protein>
<keyword evidence="2 5" id="KW-0812">Transmembrane</keyword>
<feature type="transmembrane region" description="Helical" evidence="5">
    <location>
        <begin position="82"/>
        <end position="108"/>
    </location>
</feature>
<dbReference type="Pfam" id="PF00822">
    <property type="entry name" value="PMP22_Claudin"/>
    <property type="match status" value="1"/>
</dbReference>
<dbReference type="EMBL" id="JARBDR010000813">
    <property type="protein sequence ID" value="KAJ8305325.1"/>
    <property type="molecule type" value="Genomic_DNA"/>
</dbReference>